<reference evidence="1" key="2">
    <citation type="submission" date="2025-08" db="UniProtKB">
        <authorList>
            <consortium name="Ensembl"/>
        </authorList>
    </citation>
    <scope>IDENTIFICATION</scope>
</reference>
<dbReference type="GeneTree" id="ENSGT01140000283012"/>
<evidence type="ECO:0000313" key="2">
    <source>
        <dbReference type="Proteomes" id="UP001501920"/>
    </source>
</evidence>
<evidence type="ECO:0000313" key="1">
    <source>
        <dbReference type="Ensembl" id="ENSPNAP00000080440.1"/>
    </source>
</evidence>
<dbReference type="Proteomes" id="UP001501920">
    <property type="component" value="Chromosome 17"/>
</dbReference>
<dbReference type="InterPro" id="IPR036691">
    <property type="entry name" value="Endo/exonu/phosph_ase_sf"/>
</dbReference>
<sequence>LEETHLLVKDQTRYKKSWFNATNVKSDPFGRFIIVSGLLFCKPIVLVNIYAPNWDDDTFISKVFSLIPELNSHQMIFGGDLNCVINPVLDRSKPTSLNPSKMAKTLSVFMDAIQALQSGKAPGPDKYPIQFYQTFSNKLSPILLDMFNDSLS</sequence>
<keyword evidence="2" id="KW-1185">Reference proteome</keyword>
<dbReference type="SUPFAM" id="SSF56219">
    <property type="entry name" value="DNase I-like"/>
    <property type="match status" value="1"/>
</dbReference>
<dbReference type="AlphaFoldDB" id="A0AAR2LV40"/>
<organism evidence="1 2">
    <name type="scientific">Pygocentrus nattereri</name>
    <name type="common">Red-bellied piranha</name>
    <dbReference type="NCBI Taxonomy" id="42514"/>
    <lineage>
        <taxon>Eukaryota</taxon>
        <taxon>Metazoa</taxon>
        <taxon>Chordata</taxon>
        <taxon>Craniata</taxon>
        <taxon>Vertebrata</taxon>
        <taxon>Euteleostomi</taxon>
        <taxon>Actinopterygii</taxon>
        <taxon>Neopterygii</taxon>
        <taxon>Teleostei</taxon>
        <taxon>Ostariophysi</taxon>
        <taxon>Characiformes</taxon>
        <taxon>Characoidei</taxon>
        <taxon>Pygocentrus</taxon>
    </lineage>
</organism>
<protein>
    <recommendedName>
        <fullName evidence="3">Endonuclease/exonuclease/phosphatase domain-containing protein</fullName>
    </recommendedName>
</protein>
<name>A0AAR2LV40_PYGNA</name>
<reference evidence="1 2" key="1">
    <citation type="submission" date="2020-10" db="EMBL/GenBank/DDBJ databases">
        <title>Pygocentrus nattereri (red-bellied piranha) genome, fPygNat1, primary haplotype.</title>
        <authorList>
            <person name="Myers G."/>
            <person name="Meyer A."/>
            <person name="Karagic N."/>
            <person name="Pippel M."/>
            <person name="Winkler S."/>
            <person name="Tracey A."/>
            <person name="Wood J."/>
            <person name="Formenti G."/>
            <person name="Howe K."/>
            <person name="Fedrigo O."/>
            <person name="Jarvis E.D."/>
        </authorList>
    </citation>
    <scope>NUCLEOTIDE SEQUENCE [LARGE SCALE GENOMIC DNA]</scope>
</reference>
<dbReference type="Ensembl" id="ENSPNAT00000070970.1">
    <property type="protein sequence ID" value="ENSPNAP00000080440.1"/>
    <property type="gene ID" value="ENSPNAG00000031347.1"/>
</dbReference>
<dbReference type="Gene3D" id="3.60.10.10">
    <property type="entry name" value="Endonuclease/exonuclease/phosphatase"/>
    <property type="match status" value="1"/>
</dbReference>
<evidence type="ECO:0008006" key="3">
    <source>
        <dbReference type="Google" id="ProtNLM"/>
    </source>
</evidence>
<accession>A0AAR2LV40</accession>
<proteinExistence type="predicted"/>
<reference evidence="1" key="3">
    <citation type="submission" date="2025-09" db="UniProtKB">
        <authorList>
            <consortium name="Ensembl"/>
        </authorList>
    </citation>
    <scope>IDENTIFICATION</scope>
</reference>